<comment type="caution">
    <text evidence="3">The sequence shown here is derived from an EMBL/GenBank/DDBJ whole genome shotgun (WGS) entry which is preliminary data.</text>
</comment>
<feature type="compositionally biased region" description="Polar residues" evidence="1">
    <location>
        <begin position="652"/>
        <end position="662"/>
    </location>
</feature>
<dbReference type="RefSeq" id="WP_164205183.1">
    <property type="nucleotide sequence ID" value="NZ_JAAGMP010001046.1"/>
</dbReference>
<protein>
    <recommendedName>
        <fullName evidence="2">DUF6884 domain-containing protein</fullName>
    </recommendedName>
</protein>
<accession>A0A7K3S122</accession>
<reference evidence="3 4" key="1">
    <citation type="submission" date="2020-01" db="EMBL/GenBank/DDBJ databases">
        <title>Insect and environment-associated Actinomycetes.</title>
        <authorList>
            <person name="Currrie C."/>
            <person name="Chevrette M."/>
            <person name="Carlson C."/>
            <person name="Stubbendieck R."/>
            <person name="Wendt-Pienkowski E."/>
        </authorList>
    </citation>
    <scope>NUCLEOTIDE SEQUENCE [LARGE SCALE GENOMIC DNA]</scope>
    <source>
        <strain evidence="3 4">SID7590</strain>
    </source>
</reference>
<dbReference type="Proteomes" id="UP000469670">
    <property type="component" value="Unassembled WGS sequence"/>
</dbReference>
<evidence type="ECO:0000256" key="1">
    <source>
        <dbReference type="SAM" id="MobiDB-lite"/>
    </source>
</evidence>
<dbReference type="AlphaFoldDB" id="A0A7K3S122"/>
<sequence>MPKTITLPVPGQIRRHVLKNLAPKTKGEQDLLDASREGAAELEAKGMNSLNTIDLHLTNDAVGSAIDIARVWLSSDNGNNVMAAKSMLKFELEYEPDDPREIRHEIKMPKSLAVHFAPAYGQQPWDKGMSQVIQTDMSRMRWTTTGGQGRVRAETLGALLEQIAPWGDSHPRPAAARASKKFAAEYTEPYEATMRLINGHADIGHEDQAADAAPWKPDLPKGVSIRLTSDRPETYGVFCSRHEGAEILISEHEDMGYAVAGANAHGSEHPEITVIPEKGLEVLKGFAFSEAQISLLSVVSERGSHDLIEDPNGFYVSDGWGRGKPVNRTRVLDLWARGWLMYSPRDGRRYFRLTPSGTAHFKQWQAARDQGLIDYAAKDSLNSAKEQREAYPRLVAEAPVQATDDETPDFMEAVHGRGEAAVEAEQKRLVVVACGEKKSGKPGKIRADERYIGNYFTACLMASEVMDGATMVLSAKYGLIPLSEEIENYDVTLGSKGSIRLAAVKRQVEEMGLTDARVTVLGGARYVKAARQIWTGVEAPLTGGIGQQLKQLAGIYQGEALTPDDAPEDDLPERFYQTKLQEVGYLPTRHKPKPRQLWFGGKAGRFNPEPGEWVRAEVTYTGEGRYTIYRLGTSEELLSCTLRSLIHWGPLNEQTSEPTQSPDESREAEAAPAPVEPAAKPAVGPRFYEVPENWLELAEEGNTKAAQRYWTRRCEEWRLTGK</sequence>
<proteinExistence type="predicted"/>
<dbReference type="InterPro" id="IPR049251">
    <property type="entry name" value="DUF6884"/>
</dbReference>
<evidence type="ECO:0000313" key="3">
    <source>
        <dbReference type="EMBL" id="NEC21187.1"/>
    </source>
</evidence>
<feature type="region of interest" description="Disordered" evidence="1">
    <location>
        <begin position="651"/>
        <end position="684"/>
    </location>
</feature>
<feature type="compositionally biased region" description="Low complexity" evidence="1">
    <location>
        <begin position="670"/>
        <end position="683"/>
    </location>
</feature>
<organism evidence="3 4">
    <name type="scientific">Streptomyces parvus</name>
    <dbReference type="NCBI Taxonomy" id="66428"/>
    <lineage>
        <taxon>Bacteria</taxon>
        <taxon>Bacillati</taxon>
        <taxon>Actinomycetota</taxon>
        <taxon>Actinomycetes</taxon>
        <taxon>Kitasatosporales</taxon>
        <taxon>Streptomycetaceae</taxon>
        <taxon>Streptomyces</taxon>
    </lineage>
</organism>
<dbReference type="EMBL" id="JAAGMP010001046">
    <property type="protein sequence ID" value="NEC21187.1"/>
    <property type="molecule type" value="Genomic_DNA"/>
</dbReference>
<dbReference type="Pfam" id="PF21818">
    <property type="entry name" value="DUF6884"/>
    <property type="match status" value="1"/>
</dbReference>
<gene>
    <name evidence="3" type="ORF">G3I50_23510</name>
</gene>
<evidence type="ECO:0000259" key="2">
    <source>
        <dbReference type="Pfam" id="PF21818"/>
    </source>
</evidence>
<feature type="domain" description="DUF6884" evidence="2">
    <location>
        <begin position="430"/>
        <end position="552"/>
    </location>
</feature>
<name>A0A7K3S122_9ACTN</name>
<evidence type="ECO:0000313" key="4">
    <source>
        <dbReference type="Proteomes" id="UP000469670"/>
    </source>
</evidence>